<dbReference type="SMART" id="SM00717">
    <property type="entry name" value="SANT"/>
    <property type="match status" value="2"/>
</dbReference>
<accession>A0A1S2YUE5</accession>
<dbReference type="InterPro" id="IPR017930">
    <property type="entry name" value="Myb_dom"/>
</dbReference>
<keyword evidence="2" id="KW-0677">Repeat</keyword>
<dbReference type="STRING" id="3827.A0A1S2YUE5"/>
<evidence type="ECO:0000256" key="2">
    <source>
        <dbReference type="ARBA" id="ARBA00022737"/>
    </source>
</evidence>
<feature type="domain" description="Myb-like" evidence="8">
    <location>
        <begin position="11"/>
        <end position="63"/>
    </location>
</feature>
<dbReference type="Proteomes" id="UP000087171">
    <property type="component" value="Chromosome Ca7"/>
</dbReference>
<dbReference type="PaxDb" id="3827-XP_004510118.1"/>
<dbReference type="PROSITE" id="PS50090">
    <property type="entry name" value="MYB_LIKE"/>
    <property type="match status" value="2"/>
</dbReference>
<dbReference type="OrthoDB" id="2143914at2759"/>
<dbReference type="RefSeq" id="XP_004510118.2">
    <property type="nucleotide sequence ID" value="XM_004510061.3"/>
</dbReference>
<evidence type="ECO:0000313" key="10">
    <source>
        <dbReference type="Proteomes" id="UP000087171"/>
    </source>
</evidence>
<evidence type="ECO:0000256" key="7">
    <source>
        <dbReference type="SAM" id="MobiDB-lite"/>
    </source>
</evidence>
<dbReference type="GO" id="GO:0005634">
    <property type="term" value="C:nucleus"/>
    <property type="evidence" value="ECO:0007669"/>
    <property type="project" value="UniProtKB-SubCell"/>
</dbReference>
<reference evidence="11" key="2">
    <citation type="submission" date="2025-08" db="UniProtKB">
        <authorList>
            <consortium name="RefSeq"/>
        </authorList>
    </citation>
    <scope>IDENTIFICATION</scope>
    <source>
        <tissue evidence="11">Etiolated seedlings</tissue>
    </source>
</reference>
<proteinExistence type="predicted"/>
<keyword evidence="6" id="KW-0539">Nucleus</keyword>
<reference evidence="10" key="1">
    <citation type="journal article" date="2013" name="Nat. Biotechnol.">
        <title>Draft genome sequence of chickpea (Cicer arietinum) provides a resource for trait improvement.</title>
        <authorList>
            <person name="Varshney R.K."/>
            <person name="Song C."/>
            <person name="Saxena R.K."/>
            <person name="Azam S."/>
            <person name="Yu S."/>
            <person name="Sharpe A.G."/>
            <person name="Cannon S."/>
            <person name="Baek J."/>
            <person name="Rosen B.D."/>
            <person name="Tar'an B."/>
            <person name="Millan T."/>
            <person name="Zhang X."/>
            <person name="Ramsay L.D."/>
            <person name="Iwata A."/>
            <person name="Wang Y."/>
            <person name="Nelson W."/>
            <person name="Farmer A.D."/>
            <person name="Gaur P.M."/>
            <person name="Soderlund C."/>
            <person name="Penmetsa R.V."/>
            <person name="Xu C."/>
            <person name="Bharti A.K."/>
            <person name="He W."/>
            <person name="Winter P."/>
            <person name="Zhao S."/>
            <person name="Hane J.K."/>
            <person name="Carrasquilla-Garcia N."/>
            <person name="Condie J.A."/>
            <person name="Upadhyaya H.D."/>
            <person name="Luo M.C."/>
            <person name="Thudi M."/>
            <person name="Gowda C.L."/>
            <person name="Singh N.P."/>
            <person name="Lichtenzveig J."/>
            <person name="Gali K.K."/>
            <person name="Rubio J."/>
            <person name="Nadarajan N."/>
            <person name="Dolezel J."/>
            <person name="Bansal K.C."/>
            <person name="Xu X."/>
            <person name="Edwards D."/>
            <person name="Zhang G."/>
            <person name="Kahl G."/>
            <person name="Gil J."/>
            <person name="Singh K.B."/>
            <person name="Datta S.K."/>
            <person name="Jackson S.A."/>
            <person name="Wang J."/>
            <person name="Cook D.R."/>
        </authorList>
    </citation>
    <scope>NUCLEOTIDE SEQUENCE [LARGE SCALE GENOMIC DNA]</scope>
    <source>
        <strain evidence="10">cv. CDC Frontier</strain>
    </source>
</reference>
<keyword evidence="4" id="KW-0238">DNA-binding</keyword>
<dbReference type="GeneID" id="101504554"/>
<feature type="domain" description="HTH myb-type" evidence="9">
    <location>
        <begin position="68"/>
        <end position="119"/>
    </location>
</feature>
<dbReference type="AlphaFoldDB" id="A0A1S2YUE5"/>
<evidence type="ECO:0000256" key="3">
    <source>
        <dbReference type="ARBA" id="ARBA00023015"/>
    </source>
</evidence>
<evidence type="ECO:0000256" key="6">
    <source>
        <dbReference type="ARBA" id="ARBA00023242"/>
    </source>
</evidence>
<dbReference type="PANTHER" id="PTHR47996:SF3">
    <property type="entry name" value="TRANSCRIPTION FACTOR DUO1"/>
    <property type="match status" value="1"/>
</dbReference>
<dbReference type="PANTHER" id="PTHR47996">
    <property type="entry name" value="TRANSCRIPTION FACTOR DUO1"/>
    <property type="match status" value="1"/>
</dbReference>
<dbReference type="InterPro" id="IPR053106">
    <property type="entry name" value="Plant_Male-Germline_Reg_TFs"/>
</dbReference>
<feature type="domain" description="HTH myb-type" evidence="9">
    <location>
        <begin position="11"/>
        <end position="67"/>
    </location>
</feature>
<feature type="domain" description="Myb-like" evidence="8">
    <location>
        <begin position="72"/>
        <end position="115"/>
    </location>
</feature>
<evidence type="ECO:0000259" key="8">
    <source>
        <dbReference type="PROSITE" id="PS50090"/>
    </source>
</evidence>
<dbReference type="CDD" id="cd00167">
    <property type="entry name" value="SANT"/>
    <property type="match status" value="2"/>
</dbReference>
<evidence type="ECO:0000256" key="4">
    <source>
        <dbReference type="ARBA" id="ARBA00023125"/>
    </source>
</evidence>
<keyword evidence="3" id="KW-0805">Transcription regulation</keyword>
<dbReference type="Gene3D" id="1.10.10.60">
    <property type="entry name" value="Homeodomain-like"/>
    <property type="match status" value="2"/>
</dbReference>
<gene>
    <name evidence="11" type="primary">LOC101504554</name>
</gene>
<dbReference type="InterPro" id="IPR001005">
    <property type="entry name" value="SANT/Myb"/>
</dbReference>
<comment type="subcellular location">
    <subcellularLocation>
        <location evidence="1">Nucleus</location>
    </subcellularLocation>
</comment>
<protein>
    <submittedName>
        <fullName evidence="11">Transcription factor DUO1</fullName>
    </submittedName>
</protein>
<keyword evidence="5" id="KW-0804">Transcription</keyword>
<dbReference type="Pfam" id="PF00249">
    <property type="entry name" value="Myb_DNA-binding"/>
    <property type="match status" value="2"/>
</dbReference>
<dbReference type="PROSITE" id="PS51294">
    <property type="entry name" value="HTH_MYB"/>
    <property type="match status" value="2"/>
</dbReference>
<evidence type="ECO:0000256" key="1">
    <source>
        <dbReference type="ARBA" id="ARBA00004123"/>
    </source>
</evidence>
<dbReference type="KEGG" id="cam:101504554"/>
<organism evidence="10 11">
    <name type="scientific">Cicer arietinum</name>
    <name type="common">Chickpea</name>
    <name type="synonym">Garbanzo</name>
    <dbReference type="NCBI Taxonomy" id="3827"/>
    <lineage>
        <taxon>Eukaryota</taxon>
        <taxon>Viridiplantae</taxon>
        <taxon>Streptophyta</taxon>
        <taxon>Embryophyta</taxon>
        <taxon>Tracheophyta</taxon>
        <taxon>Spermatophyta</taxon>
        <taxon>Magnoliopsida</taxon>
        <taxon>eudicotyledons</taxon>
        <taxon>Gunneridae</taxon>
        <taxon>Pentapetalae</taxon>
        <taxon>rosids</taxon>
        <taxon>fabids</taxon>
        <taxon>Fabales</taxon>
        <taxon>Fabaceae</taxon>
        <taxon>Papilionoideae</taxon>
        <taxon>50 kb inversion clade</taxon>
        <taxon>NPAAA clade</taxon>
        <taxon>Hologalegina</taxon>
        <taxon>IRL clade</taxon>
        <taxon>Cicereae</taxon>
        <taxon>Cicer</taxon>
    </lineage>
</organism>
<feature type="region of interest" description="Disordered" evidence="7">
    <location>
        <begin position="124"/>
        <end position="168"/>
    </location>
</feature>
<dbReference type="SUPFAM" id="SSF46689">
    <property type="entry name" value="Homeodomain-like"/>
    <property type="match status" value="1"/>
</dbReference>
<evidence type="ECO:0000259" key="9">
    <source>
        <dbReference type="PROSITE" id="PS51294"/>
    </source>
</evidence>
<dbReference type="FunFam" id="1.10.10.60:FF:000351">
    <property type="entry name" value="Transcription factor GAMYB"/>
    <property type="match status" value="1"/>
</dbReference>
<keyword evidence="10" id="KW-1185">Reference proteome</keyword>
<dbReference type="GO" id="GO:0003677">
    <property type="term" value="F:DNA binding"/>
    <property type="evidence" value="ECO:0007669"/>
    <property type="project" value="UniProtKB-KW"/>
</dbReference>
<name>A0A1S2YUE5_CICAR</name>
<dbReference type="FunFam" id="1.10.10.60:FF:000060">
    <property type="entry name" value="MYB transcription factor"/>
    <property type="match status" value="1"/>
</dbReference>
<evidence type="ECO:0000256" key="5">
    <source>
        <dbReference type="ARBA" id="ARBA00023163"/>
    </source>
</evidence>
<evidence type="ECO:0000313" key="11">
    <source>
        <dbReference type="RefSeq" id="XP_004510118.2"/>
    </source>
</evidence>
<dbReference type="eggNOG" id="KOG0048">
    <property type="taxonomic scope" value="Eukaryota"/>
</dbReference>
<sequence>MKMHRGKKEQDDNIRKGPWKSEEDEVLVQHVKKYGPRDWSSIRSKGLLLRTGKSCRLRWVNKLRPNLKNGCKFSVEEERIVIDLQREFGNRWAKIASSLPGRTDNDVKNFWSSRQKRLARLLKTSSSSTTTLKSHKNKTKVSASVPTSKAPKFSSSSEGESSTRPQSCSLPCIENSEQVIQMVPLADLIKTEQPIFDTSYVEQEFNPFASNEHIAFPQISELQTDLTFPMESQQDLFGRVDDQNLFDVFGPLDSSEFGMVPQHPLKFPFFDPSESCRIDSNRNIDSFFDDFPQYMFDDIDQPPSSPSKL</sequence>
<dbReference type="InterPro" id="IPR009057">
    <property type="entry name" value="Homeodomain-like_sf"/>
</dbReference>